<keyword evidence="2" id="KW-0732">Signal</keyword>
<dbReference type="AlphaFoldDB" id="A0A9N8H9S8"/>
<evidence type="ECO:0000313" key="5">
    <source>
        <dbReference type="Proteomes" id="UP001153069"/>
    </source>
</evidence>
<keyword evidence="5" id="KW-1185">Reference proteome</keyword>
<comment type="caution">
    <text evidence="4">The sequence shown here is derived from an EMBL/GenBank/DDBJ whole genome shotgun (WGS) entry which is preliminary data.</text>
</comment>
<evidence type="ECO:0000313" key="4">
    <source>
        <dbReference type="EMBL" id="CAB9502033.1"/>
    </source>
</evidence>
<feature type="signal peptide" evidence="2">
    <location>
        <begin position="1"/>
        <end position="30"/>
    </location>
</feature>
<protein>
    <submittedName>
        <fullName evidence="4">Exostosin-1</fullName>
    </submittedName>
</protein>
<reference evidence="4" key="1">
    <citation type="submission" date="2020-06" db="EMBL/GenBank/DDBJ databases">
        <authorList>
            <consortium name="Plant Systems Biology data submission"/>
        </authorList>
    </citation>
    <scope>NUCLEOTIDE SEQUENCE</scope>
    <source>
        <strain evidence="4">D6</strain>
    </source>
</reference>
<evidence type="ECO:0000256" key="2">
    <source>
        <dbReference type="SAM" id="SignalP"/>
    </source>
</evidence>
<proteinExistence type="inferred from homology"/>
<dbReference type="EMBL" id="CAICTM010000124">
    <property type="protein sequence ID" value="CAB9502033.1"/>
    <property type="molecule type" value="Genomic_DNA"/>
</dbReference>
<feature type="chain" id="PRO_5040393998" evidence="2">
    <location>
        <begin position="31"/>
        <end position="432"/>
    </location>
</feature>
<dbReference type="InterPro" id="IPR004263">
    <property type="entry name" value="Exostosin"/>
</dbReference>
<name>A0A9N8H9S8_9STRA</name>
<evidence type="ECO:0000256" key="1">
    <source>
        <dbReference type="ARBA" id="ARBA00010271"/>
    </source>
</evidence>
<dbReference type="Proteomes" id="UP001153069">
    <property type="component" value="Unassembled WGS sequence"/>
</dbReference>
<dbReference type="PANTHER" id="PTHR11062">
    <property type="entry name" value="EXOSTOSIN HEPARAN SULFATE GLYCOSYLTRANSFERASE -RELATED"/>
    <property type="match status" value="1"/>
</dbReference>
<gene>
    <name evidence="4" type="ORF">SEMRO_125_G060260.1</name>
</gene>
<organism evidence="4 5">
    <name type="scientific">Seminavis robusta</name>
    <dbReference type="NCBI Taxonomy" id="568900"/>
    <lineage>
        <taxon>Eukaryota</taxon>
        <taxon>Sar</taxon>
        <taxon>Stramenopiles</taxon>
        <taxon>Ochrophyta</taxon>
        <taxon>Bacillariophyta</taxon>
        <taxon>Bacillariophyceae</taxon>
        <taxon>Bacillariophycidae</taxon>
        <taxon>Naviculales</taxon>
        <taxon>Naviculaceae</taxon>
        <taxon>Seminavis</taxon>
    </lineage>
</organism>
<dbReference type="GO" id="GO:0016757">
    <property type="term" value="F:glycosyltransferase activity"/>
    <property type="evidence" value="ECO:0007669"/>
    <property type="project" value="InterPro"/>
</dbReference>
<accession>A0A9N8H9S8</accession>
<feature type="domain" description="Exostosin GT47" evidence="3">
    <location>
        <begin position="264"/>
        <end position="394"/>
    </location>
</feature>
<comment type="similarity">
    <text evidence="1">Belongs to the glycosyltransferase 47 family.</text>
</comment>
<sequence length="432" mass="49147">MKFERTQRFSLLLFALVVWLCYSRAPVSDASRGITPVSSKQPQERLLSSSSSASWRINDQTLDLLPKLDHDKNSKRSLILTDIGWNNPDQSYALRWFTRSIRTRELLQAFVRHPDFDATFVWSDMMTNASQVEIDPQKEYVVFMDIERTFESNADKKFGRVVKSKDNPCQRLPLGTCRDLVSGILDSPLFQLAKKSTLFLMDCSGGGLHPQYRHDFETSTQVSVLSVGSVAGQLQDKSDMGLPHAAVYPIYLSDGEEQDIRSCESDKTTTNSRPHFFTWIGDGRIGSPRGGLFTLRKDARDGEDVVIMHDNEYKKDLLSTYKGHVRKSLFVATPRGMDHSPYRFTEALSAGAIPVVHSDGWVLPFRKKVVDWSKCAVIIPEAKVDKTLQILRSISQQQRCRMRQHCYFEIYQKYMANATANLEGILESLRAI</sequence>
<evidence type="ECO:0000259" key="3">
    <source>
        <dbReference type="Pfam" id="PF03016"/>
    </source>
</evidence>
<dbReference type="Pfam" id="PF03016">
    <property type="entry name" value="Exostosin_GT47"/>
    <property type="match status" value="1"/>
</dbReference>
<dbReference type="OrthoDB" id="47085at2759"/>
<dbReference type="InterPro" id="IPR040911">
    <property type="entry name" value="Exostosin_GT47"/>
</dbReference>